<keyword evidence="3" id="KW-1185">Reference proteome</keyword>
<keyword evidence="1" id="KW-0472">Membrane</keyword>
<reference evidence="2 3" key="1">
    <citation type="submission" date="2018-07" db="EMBL/GenBank/DDBJ databases">
        <title>Genomic Encyclopedia of Type Strains, Phase IV (KMG-IV): sequencing the most valuable type-strain genomes for metagenomic binning, comparative biology and taxonomic classification.</title>
        <authorList>
            <person name="Goeker M."/>
        </authorList>
    </citation>
    <scope>NUCLEOTIDE SEQUENCE [LARGE SCALE GENOMIC DNA]</scope>
    <source>
        <strain evidence="2 3">DSM 27696</strain>
    </source>
</reference>
<protein>
    <submittedName>
        <fullName evidence="2">Putative membrane protein YesL</fullName>
    </submittedName>
</protein>
<dbReference type="AlphaFoldDB" id="A0A368XVT5"/>
<dbReference type="RefSeq" id="WP_114352553.1">
    <property type="nucleotide sequence ID" value="NZ_QPJJ01000005.1"/>
</dbReference>
<dbReference type="Pfam" id="PF04854">
    <property type="entry name" value="DUF624"/>
    <property type="match status" value="1"/>
</dbReference>
<keyword evidence="1" id="KW-0812">Transmembrane</keyword>
<evidence type="ECO:0000256" key="1">
    <source>
        <dbReference type="SAM" id="Phobius"/>
    </source>
</evidence>
<evidence type="ECO:0000313" key="3">
    <source>
        <dbReference type="Proteomes" id="UP000252585"/>
    </source>
</evidence>
<proteinExistence type="predicted"/>
<feature type="transmembrane region" description="Helical" evidence="1">
    <location>
        <begin position="75"/>
        <end position="93"/>
    </location>
</feature>
<sequence length="213" mass="25521">MQDDSFVGKFYQFGEAILFLFYVNFLWVSFTLLGLVVFGLGPSTVAMFSIFRKWAMGEKGLPVFKMYWQAYREEFMKTNGITLLLIFIGYMLYINMQYFEVPIPWLNMTIKALFIIVFFMYLIMIAYFYPLYVHYDNKFYSYLKNALLITIYQPIRTFYLLAAVFTLYYLWVSFPIFLFLFGASLTSMIVMWISYRTFLRIEYKQSILAEQPS</sequence>
<organism evidence="2 3">
    <name type="scientific">Saliterribacillus persicus</name>
    <dbReference type="NCBI Taxonomy" id="930114"/>
    <lineage>
        <taxon>Bacteria</taxon>
        <taxon>Bacillati</taxon>
        <taxon>Bacillota</taxon>
        <taxon>Bacilli</taxon>
        <taxon>Bacillales</taxon>
        <taxon>Bacillaceae</taxon>
        <taxon>Saliterribacillus</taxon>
    </lineage>
</organism>
<evidence type="ECO:0000313" key="2">
    <source>
        <dbReference type="EMBL" id="RCW72005.1"/>
    </source>
</evidence>
<feature type="transmembrane region" description="Helical" evidence="1">
    <location>
        <begin position="145"/>
        <end position="170"/>
    </location>
</feature>
<dbReference type="Proteomes" id="UP000252585">
    <property type="component" value="Unassembled WGS sequence"/>
</dbReference>
<dbReference type="EMBL" id="QPJJ01000005">
    <property type="protein sequence ID" value="RCW72005.1"/>
    <property type="molecule type" value="Genomic_DNA"/>
</dbReference>
<comment type="caution">
    <text evidence="2">The sequence shown here is derived from an EMBL/GenBank/DDBJ whole genome shotgun (WGS) entry which is preliminary data.</text>
</comment>
<accession>A0A368XVT5</accession>
<feature type="transmembrane region" description="Helical" evidence="1">
    <location>
        <begin position="176"/>
        <end position="195"/>
    </location>
</feature>
<keyword evidence="1" id="KW-1133">Transmembrane helix</keyword>
<gene>
    <name evidence="2" type="ORF">DFR57_105190</name>
</gene>
<dbReference type="OrthoDB" id="2182676at2"/>
<feature type="transmembrane region" description="Helical" evidence="1">
    <location>
        <begin position="113"/>
        <end position="133"/>
    </location>
</feature>
<dbReference type="InterPro" id="IPR006938">
    <property type="entry name" value="DUF624"/>
</dbReference>
<name>A0A368XVT5_9BACI</name>
<feature type="transmembrane region" description="Helical" evidence="1">
    <location>
        <begin position="20"/>
        <end position="51"/>
    </location>
</feature>